<keyword evidence="4" id="KW-1185">Reference proteome</keyword>
<dbReference type="InterPro" id="IPR029052">
    <property type="entry name" value="Metallo-depent_PP-like"/>
</dbReference>
<keyword evidence="1" id="KW-0732">Signal</keyword>
<dbReference type="PANTHER" id="PTHR43143">
    <property type="entry name" value="METALLOPHOSPHOESTERASE, CALCINEURIN SUPERFAMILY"/>
    <property type="match status" value="1"/>
</dbReference>
<organism evidence="3 4">
    <name type="scientific">Rosistilla ulvae</name>
    <dbReference type="NCBI Taxonomy" id="1930277"/>
    <lineage>
        <taxon>Bacteria</taxon>
        <taxon>Pseudomonadati</taxon>
        <taxon>Planctomycetota</taxon>
        <taxon>Planctomycetia</taxon>
        <taxon>Pirellulales</taxon>
        <taxon>Pirellulaceae</taxon>
        <taxon>Rosistilla</taxon>
    </lineage>
</organism>
<dbReference type="InterPro" id="IPR051918">
    <property type="entry name" value="STPP_CPPED1"/>
</dbReference>
<feature type="chain" id="PRO_5022233114" evidence="1">
    <location>
        <begin position="21"/>
        <end position="325"/>
    </location>
</feature>
<feature type="domain" description="Calcineurin-like phosphoesterase" evidence="2">
    <location>
        <begin position="63"/>
        <end position="264"/>
    </location>
</feature>
<dbReference type="AlphaFoldDB" id="A0A517M8P6"/>
<dbReference type="InterPro" id="IPR004843">
    <property type="entry name" value="Calcineurin-like_PHP"/>
</dbReference>
<dbReference type="Gene3D" id="3.60.21.10">
    <property type="match status" value="1"/>
</dbReference>
<dbReference type="Proteomes" id="UP000319557">
    <property type="component" value="Chromosome"/>
</dbReference>
<evidence type="ECO:0000313" key="3">
    <source>
        <dbReference type="EMBL" id="QDS91239.1"/>
    </source>
</evidence>
<protein>
    <submittedName>
        <fullName evidence="3">Calcineurin-like phosphoesterase superfamily domain protein</fullName>
    </submittedName>
</protein>
<dbReference type="GO" id="GO:0016787">
    <property type="term" value="F:hydrolase activity"/>
    <property type="evidence" value="ECO:0007669"/>
    <property type="project" value="InterPro"/>
</dbReference>
<evidence type="ECO:0000313" key="4">
    <source>
        <dbReference type="Proteomes" id="UP000319557"/>
    </source>
</evidence>
<reference evidence="3 4" key="1">
    <citation type="submission" date="2019-02" db="EMBL/GenBank/DDBJ databases">
        <title>Deep-cultivation of Planctomycetes and their phenomic and genomic characterization uncovers novel biology.</title>
        <authorList>
            <person name="Wiegand S."/>
            <person name="Jogler M."/>
            <person name="Boedeker C."/>
            <person name="Pinto D."/>
            <person name="Vollmers J."/>
            <person name="Rivas-Marin E."/>
            <person name="Kohn T."/>
            <person name="Peeters S.H."/>
            <person name="Heuer A."/>
            <person name="Rast P."/>
            <person name="Oberbeckmann S."/>
            <person name="Bunk B."/>
            <person name="Jeske O."/>
            <person name="Meyerdierks A."/>
            <person name="Storesund J.E."/>
            <person name="Kallscheuer N."/>
            <person name="Luecker S."/>
            <person name="Lage O.M."/>
            <person name="Pohl T."/>
            <person name="Merkel B.J."/>
            <person name="Hornburger P."/>
            <person name="Mueller R.-W."/>
            <person name="Bruemmer F."/>
            <person name="Labrenz M."/>
            <person name="Spormann A.M."/>
            <person name="Op den Camp H."/>
            <person name="Overmann J."/>
            <person name="Amann R."/>
            <person name="Jetten M.S.M."/>
            <person name="Mascher T."/>
            <person name="Medema M.H."/>
            <person name="Devos D.P."/>
            <person name="Kaster A.-K."/>
            <person name="Ovreas L."/>
            <person name="Rohde M."/>
            <person name="Galperin M.Y."/>
            <person name="Jogler C."/>
        </authorList>
    </citation>
    <scope>NUCLEOTIDE SEQUENCE [LARGE SCALE GENOMIC DNA]</scope>
    <source>
        <strain evidence="3 4">EC9</strain>
    </source>
</reference>
<evidence type="ECO:0000256" key="1">
    <source>
        <dbReference type="SAM" id="SignalP"/>
    </source>
</evidence>
<name>A0A517M8P6_9BACT</name>
<dbReference type="SUPFAM" id="SSF56300">
    <property type="entry name" value="Metallo-dependent phosphatases"/>
    <property type="match status" value="1"/>
</dbReference>
<evidence type="ECO:0000259" key="2">
    <source>
        <dbReference type="Pfam" id="PF00149"/>
    </source>
</evidence>
<feature type="signal peptide" evidence="1">
    <location>
        <begin position="1"/>
        <end position="20"/>
    </location>
</feature>
<dbReference type="PANTHER" id="PTHR43143:SF1">
    <property type="entry name" value="SERINE_THREONINE-PROTEIN PHOSPHATASE CPPED1"/>
    <property type="match status" value="1"/>
</dbReference>
<dbReference type="Pfam" id="PF00149">
    <property type="entry name" value="Metallophos"/>
    <property type="match status" value="1"/>
</dbReference>
<dbReference type="KEGG" id="ruv:EC9_54630"/>
<dbReference type="EMBL" id="CP036261">
    <property type="protein sequence ID" value="QDS91239.1"/>
    <property type="molecule type" value="Genomic_DNA"/>
</dbReference>
<accession>A0A517M8P6</accession>
<proteinExistence type="predicted"/>
<gene>
    <name evidence="3" type="ORF">EC9_54630</name>
</gene>
<sequence precursor="true">MRIHQKLLILLPLVITTPMANLCSAQELAGASTGRFQQAADRTFKAFDREEEQTWQRPFFFMQMADTQYGFFSGNKGFEQEVDLVHRAVEHINRLRPRFVIVCGDLTNATPEHPRYREQVAQYHRDFSQVDAEIPLVCVCGNHDVGNRPTAQSIARYKENFGDDYFSFWVGGVCNIVLNSSVLKDLEGAPEVLAAQQTWLQQQLQEANAAKAKHILMFQHHPLFLAEEDEPDQYFNIPLQRRTPLLAQLKQADVRAVFAGHYHRNAYGTAGSMEMITTGPVGRPLGKDPSGFRIVTVLETGIEHRYWGMDDVPEKIELETTSDAR</sequence>